<keyword evidence="10 15" id="KW-0547">Nucleotide-binding</keyword>
<dbReference type="InterPro" id="IPR009091">
    <property type="entry name" value="RCC1/BLIP-II"/>
</dbReference>
<dbReference type="SMART" id="SM00220">
    <property type="entry name" value="S_TKc"/>
    <property type="match status" value="1"/>
</dbReference>
<proteinExistence type="inferred from homology"/>
<dbReference type="EMBL" id="JAEAOA010001968">
    <property type="protein sequence ID" value="KAK3600165.1"/>
    <property type="molecule type" value="Genomic_DNA"/>
</dbReference>
<evidence type="ECO:0000313" key="20">
    <source>
        <dbReference type="EMBL" id="KAK3600165.1"/>
    </source>
</evidence>
<feature type="compositionally biased region" description="Polar residues" evidence="17">
    <location>
        <begin position="982"/>
        <end position="1013"/>
    </location>
</feature>
<keyword evidence="12 15" id="KW-0067">ATP-binding</keyword>
<reference evidence="20" key="2">
    <citation type="journal article" date="2021" name="Genome Biol. Evol.">
        <title>Developing a high-quality reference genome for a parasitic bivalve with doubly uniparental inheritance (Bivalvia: Unionida).</title>
        <authorList>
            <person name="Smith C.H."/>
        </authorList>
    </citation>
    <scope>NUCLEOTIDE SEQUENCE</scope>
    <source>
        <strain evidence="20">CHS0354</strain>
        <tissue evidence="20">Mantle</tissue>
    </source>
</reference>
<name>A0AAE0W4Q3_9BIVA</name>
<feature type="domain" description="Protein kinase" evidence="19">
    <location>
        <begin position="336"/>
        <end position="591"/>
    </location>
</feature>
<dbReference type="Gene3D" id="3.30.200.20">
    <property type="entry name" value="Phosphorylase Kinase, domain 1"/>
    <property type="match status" value="1"/>
</dbReference>
<keyword evidence="5" id="KW-0963">Cytoplasm</keyword>
<dbReference type="InterPro" id="IPR011009">
    <property type="entry name" value="Kinase-like_dom_sf"/>
</dbReference>
<feature type="compositionally biased region" description="Polar residues" evidence="17">
    <location>
        <begin position="955"/>
        <end position="970"/>
    </location>
</feature>
<dbReference type="InterPro" id="IPR000719">
    <property type="entry name" value="Prot_kinase_dom"/>
</dbReference>
<comment type="similarity">
    <text evidence="3">Belongs to the protein kinase superfamily. NEK Ser/Thr protein kinase family. NIMA subfamily.</text>
</comment>
<dbReference type="PANTHER" id="PTHR44535">
    <property type="entry name" value="PROTEIN CBG16200"/>
    <property type="match status" value="1"/>
</dbReference>
<dbReference type="InterPro" id="IPR017441">
    <property type="entry name" value="Protein_kinase_ATP_BS"/>
</dbReference>
<feature type="compositionally biased region" description="Polar residues" evidence="17">
    <location>
        <begin position="1154"/>
        <end position="1169"/>
    </location>
</feature>
<feature type="compositionally biased region" description="Polar residues" evidence="17">
    <location>
        <begin position="1272"/>
        <end position="1282"/>
    </location>
</feature>
<evidence type="ECO:0000256" key="17">
    <source>
        <dbReference type="SAM" id="MobiDB-lite"/>
    </source>
</evidence>
<comment type="subcellular location">
    <subcellularLocation>
        <location evidence="2">Cytoplasm</location>
    </subcellularLocation>
</comment>
<dbReference type="Gene3D" id="2.130.10.30">
    <property type="entry name" value="Regulator of chromosome condensation 1/beta-lactamase-inhibitor protein II"/>
    <property type="match status" value="1"/>
</dbReference>
<feature type="repeat" description="RCC1" evidence="14">
    <location>
        <begin position="765"/>
        <end position="817"/>
    </location>
</feature>
<evidence type="ECO:0000256" key="9">
    <source>
        <dbReference type="ARBA" id="ARBA00022723"/>
    </source>
</evidence>
<evidence type="ECO:0000256" key="7">
    <source>
        <dbReference type="ARBA" id="ARBA00022553"/>
    </source>
</evidence>
<feature type="compositionally biased region" description="Basic residues" evidence="17">
    <location>
        <begin position="1139"/>
        <end position="1151"/>
    </location>
</feature>
<feature type="compositionally biased region" description="Polar residues" evidence="17">
    <location>
        <begin position="1315"/>
        <end position="1328"/>
    </location>
</feature>
<evidence type="ECO:0000256" key="8">
    <source>
        <dbReference type="ARBA" id="ARBA00022679"/>
    </source>
</evidence>
<keyword evidence="7" id="KW-0597">Phosphoprotein</keyword>
<accession>A0AAE0W4Q3</accession>
<gene>
    <name evidence="20" type="ORF">CHS0354_033615</name>
</gene>
<evidence type="ECO:0000313" key="21">
    <source>
        <dbReference type="Proteomes" id="UP001195483"/>
    </source>
</evidence>
<dbReference type="FunFam" id="3.30.200.20:FF:000097">
    <property type="entry name" value="Probable serine/threonine-protein kinase nek1"/>
    <property type="match status" value="1"/>
</dbReference>
<dbReference type="PROSITE" id="PS00108">
    <property type="entry name" value="PROTEIN_KINASE_ST"/>
    <property type="match status" value="1"/>
</dbReference>
<evidence type="ECO:0000256" key="10">
    <source>
        <dbReference type="ARBA" id="ARBA00022741"/>
    </source>
</evidence>
<evidence type="ECO:0000256" key="16">
    <source>
        <dbReference type="SAM" id="Coils"/>
    </source>
</evidence>
<dbReference type="InterPro" id="IPR000408">
    <property type="entry name" value="Reg_chr_condens"/>
</dbReference>
<feature type="compositionally biased region" description="Basic and acidic residues" evidence="17">
    <location>
        <begin position="1256"/>
        <end position="1266"/>
    </location>
</feature>
<evidence type="ECO:0000256" key="13">
    <source>
        <dbReference type="ARBA" id="ARBA00022842"/>
    </source>
</evidence>
<feature type="binding site" evidence="15">
    <location>
        <position position="365"/>
    </location>
    <ligand>
        <name>ATP</name>
        <dbReference type="ChEBI" id="CHEBI:30616"/>
    </ligand>
</feature>
<evidence type="ECO:0000256" key="14">
    <source>
        <dbReference type="PROSITE-ProRule" id="PRU00235"/>
    </source>
</evidence>
<evidence type="ECO:0000256" key="15">
    <source>
        <dbReference type="PROSITE-ProRule" id="PRU10141"/>
    </source>
</evidence>
<dbReference type="PROSITE" id="PS50012">
    <property type="entry name" value="RCC1_3"/>
    <property type="match status" value="5"/>
</dbReference>
<sequence length="1496" mass="165412">MSSVSNHTEADLKLTGLSTDLKENIAQLKSVQGDYSKATVCKSLVDLKSYASEDQRHKRSSSTSYDFKTFTSKPPIGLYEAHEQRNRTFQYGRQPARSESHDPKSRGSLGSFGSHDSNEEVVINCQDEAVDIDETGGGNKQSRTTPPPRLVIISSKIRNINMIRLALQPSVIFLQYKHDTTSLEGILGLMAQHVSSKKVESVCLVLSCSGLSLQLCGKDDRAQVITKEAIFENQHLREFFKSLVSNYMDINSPNARLDFLASNVMLHNDGASIAKEIETIVGIPVGMHKDLIGSEIFYQKSAEENGKICLSVGELYFKLDKLRGWSAQQQQTLAGFEKIQIVGKGAYGAAVLYRKKDDDSLVILKEINMHDLNASERQLALNEVNILEMFDHPNIISYYDSFEEDGVIMIEMEYADGGTLAQFLAQQEKPLEERDILSLFQQMVAAIRHIHEHNILHRDLKTANIFLTKEGVVKVGDFGISKVMSGSNKGANTVLGTPYYISPEMCEGKPYNDKSDIWALGCILYEMACLQKTFEGSNLPALVNKIMKGQFAPVKGNYSQEFKDLIMDMLKQNPDERPSATELLYTRLPLLMNQYVDAVTDNEEELTASAGSANSKKKTRSVFYYFESATATLSPIQLPSKIKIMTAVAGADHVIVVTCDKQVFTWGEGRWGQLGHGDTNSRLKPELVDSLKGKSISRACCGDGFSVFSSDNGIVLTCGDGSTGCLGHGDFSSIYRPRLIESLLSVDVISVACGPHHVAVVGAEGEVFTWGMGADGRLGLGNEDDQCKPMKVTISEPGVVIREVRCGVDGTVFLTDVGSVFACGSNAENKLGLNNRQGFIMAMKNIFTKTEVEGQNVPTSVRSLARHRVQDISIGPHHTAVIVEPGHVFTFGRNTEGQLGIDNRKPANAPVEVKYMSEKGIVNRVQCGEHYTVASTQNNELYYWGLRFKVPSSYTTVDDSESRSSTNGSLVNKDDLRVESVTPRNSSAGHSRHPSTASVTSTASNKEGSSITVSDVDRDADNDVSAAQRQASVDSMASAGLTDSGYGGMVEGSSTEFLPWTGFRPLSSVPRRSASASSRERDKDKDHEGSKDDSEIIYPPNHLMKILQNENETLTLSSFICHGENMFIQVETTAPPPRTRIRKKRAIRRRFGGNSLQSPGDNNRISGLSNEEGDEYSSETSEMDTQGRIPMWIRQELALSEMEVNDGNEADNTSSQSDSSLKRGVIDSSMSSIQINRALTPCKLKEKKVSPRGVKKKQDVIPEDQKALQNVRLRSSSMNSTESEVDGVCDESLTDSSTKDQLVTSGARPKEGRNQTKTNLPTSSQKVSGTAALRAKSATKTGLRQGNQFHPIGQGRGYVRQNTALKKQLAARGFVSDVTVKRREEALLNELQMTRKEQQRAEERLKEMEEAHRREQELLRLEAERMAQEREKSLRDQVNLLQSQLQSQQYMLQDNQNLVRSLQEQLTQVLNKKKRFVLAPPRNVQPEKESKVCVIQ</sequence>
<dbReference type="GO" id="GO:0005737">
    <property type="term" value="C:cytoplasm"/>
    <property type="evidence" value="ECO:0007669"/>
    <property type="project" value="UniProtKB-SubCell"/>
</dbReference>
<feature type="compositionally biased region" description="Basic and acidic residues" evidence="17">
    <location>
        <begin position="96"/>
        <end position="105"/>
    </location>
</feature>
<dbReference type="PANTHER" id="PTHR44535:SF5">
    <property type="entry name" value="PROTEIN KINASE DOMAIN-CONTAINING PROTEIN"/>
    <property type="match status" value="1"/>
</dbReference>
<feature type="compositionally biased region" description="Polar residues" evidence="17">
    <location>
        <begin position="1210"/>
        <end position="1219"/>
    </location>
</feature>
<evidence type="ECO:0000256" key="5">
    <source>
        <dbReference type="ARBA" id="ARBA00022490"/>
    </source>
</evidence>
<dbReference type="GO" id="GO:0004674">
    <property type="term" value="F:protein serine/threonine kinase activity"/>
    <property type="evidence" value="ECO:0007669"/>
    <property type="project" value="UniProtKB-KW"/>
</dbReference>
<feature type="repeat" description="RCC1" evidence="14">
    <location>
        <begin position="713"/>
        <end position="764"/>
    </location>
</feature>
<dbReference type="PRINTS" id="PR00633">
    <property type="entry name" value="RCCNDNSATION"/>
</dbReference>
<feature type="compositionally biased region" description="Acidic residues" evidence="17">
    <location>
        <begin position="1283"/>
        <end position="1293"/>
    </location>
</feature>
<comment type="caution">
    <text evidence="20">The sequence shown here is derived from an EMBL/GenBank/DDBJ whole genome shotgun (WGS) entry which is preliminary data.</text>
</comment>
<dbReference type="InterPro" id="IPR008271">
    <property type="entry name" value="Ser/Thr_kinase_AS"/>
</dbReference>
<reference evidence="20" key="1">
    <citation type="journal article" date="2021" name="Genome Biol. Evol.">
        <title>A High-Quality Reference Genome for a Parasitic Bivalve with Doubly Uniparental Inheritance (Bivalvia: Unionida).</title>
        <authorList>
            <person name="Smith C.H."/>
        </authorList>
    </citation>
    <scope>NUCLEOTIDE SEQUENCE</scope>
    <source>
        <strain evidence="20">CHS0354</strain>
    </source>
</reference>
<keyword evidence="16" id="KW-0175">Coiled coil</keyword>
<evidence type="ECO:0000256" key="12">
    <source>
        <dbReference type="ARBA" id="ARBA00022840"/>
    </source>
</evidence>
<feature type="region of interest" description="Disordered" evidence="17">
    <location>
        <begin position="1244"/>
        <end position="1330"/>
    </location>
</feature>
<evidence type="ECO:0000256" key="6">
    <source>
        <dbReference type="ARBA" id="ARBA00022527"/>
    </source>
</evidence>
<evidence type="ECO:0000256" key="1">
    <source>
        <dbReference type="ARBA" id="ARBA00001946"/>
    </source>
</evidence>
<dbReference type="InterPro" id="IPR000253">
    <property type="entry name" value="FHA_dom"/>
</dbReference>
<evidence type="ECO:0000259" key="18">
    <source>
        <dbReference type="PROSITE" id="PS50006"/>
    </source>
</evidence>
<dbReference type="EC" id="2.7.11.1" evidence="4"/>
<evidence type="ECO:0000256" key="11">
    <source>
        <dbReference type="ARBA" id="ARBA00022777"/>
    </source>
</evidence>
<evidence type="ECO:0000256" key="2">
    <source>
        <dbReference type="ARBA" id="ARBA00004496"/>
    </source>
</evidence>
<comment type="cofactor">
    <cofactor evidence="1">
        <name>Mg(2+)</name>
        <dbReference type="ChEBI" id="CHEBI:18420"/>
    </cofactor>
</comment>
<feature type="domain" description="FHA" evidence="18">
    <location>
        <begin position="889"/>
        <end position="976"/>
    </location>
</feature>
<dbReference type="InterPro" id="IPR051997">
    <property type="entry name" value="STK_NEK"/>
</dbReference>
<feature type="repeat" description="RCC1" evidence="14">
    <location>
        <begin position="818"/>
        <end position="885"/>
    </location>
</feature>
<evidence type="ECO:0000256" key="4">
    <source>
        <dbReference type="ARBA" id="ARBA00012513"/>
    </source>
</evidence>
<evidence type="ECO:0000259" key="19">
    <source>
        <dbReference type="PROSITE" id="PS50011"/>
    </source>
</evidence>
<keyword evidence="6" id="KW-0723">Serine/threonine-protein kinase</keyword>
<feature type="compositionally biased region" description="Polar residues" evidence="17">
    <location>
        <begin position="1025"/>
        <end position="1035"/>
    </location>
</feature>
<dbReference type="PROSITE" id="PS50011">
    <property type="entry name" value="PROTEIN_KINASE_DOM"/>
    <property type="match status" value="1"/>
</dbReference>
<dbReference type="PROSITE" id="PS00107">
    <property type="entry name" value="PROTEIN_KINASE_ATP"/>
    <property type="match status" value="1"/>
</dbReference>
<evidence type="ECO:0000256" key="3">
    <source>
        <dbReference type="ARBA" id="ARBA00010886"/>
    </source>
</evidence>
<feature type="compositionally biased region" description="Polar residues" evidence="17">
    <location>
        <begin position="1294"/>
        <end position="1304"/>
    </location>
</feature>
<dbReference type="Pfam" id="PF00415">
    <property type="entry name" value="RCC1"/>
    <property type="match status" value="5"/>
</dbReference>
<feature type="region of interest" description="Disordered" evidence="17">
    <location>
        <begin position="1060"/>
        <end position="1096"/>
    </location>
</feature>
<feature type="region of interest" description="Disordered" evidence="17">
    <location>
        <begin position="90"/>
        <end position="116"/>
    </location>
</feature>
<dbReference type="Gene3D" id="1.10.510.10">
    <property type="entry name" value="Transferase(Phosphotransferase) domain 1"/>
    <property type="match status" value="1"/>
</dbReference>
<dbReference type="FunFam" id="1.10.510.10:FF:000262">
    <property type="entry name" value="Serine/threonine-protein kinase Nek8"/>
    <property type="match status" value="1"/>
</dbReference>
<dbReference type="CDD" id="cd08215">
    <property type="entry name" value="STKc_Nek"/>
    <property type="match status" value="1"/>
</dbReference>
<dbReference type="SUPFAM" id="SSF50985">
    <property type="entry name" value="RCC1/BLIP-II"/>
    <property type="match status" value="1"/>
</dbReference>
<dbReference type="Proteomes" id="UP001195483">
    <property type="component" value="Unassembled WGS sequence"/>
</dbReference>
<dbReference type="GO" id="GO:0005524">
    <property type="term" value="F:ATP binding"/>
    <property type="evidence" value="ECO:0007669"/>
    <property type="project" value="UniProtKB-UniRule"/>
</dbReference>
<keyword evidence="21" id="KW-1185">Reference proteome</keyword>
<feature type="compositionally biased region" description="Low complexity" evidence="17">
    <location>
        <begin position="1064"/>
        <end position="1077"/>
    </location>
</feature>
<feature type="repeat" description="RCC1" evidence="14">
    <location>
        <begin position="886"/>
        <end position="938"/>
    </location>
</feature>
<reference evidence="20" key="3">
    <citation type="submission" date="2023-05" db="EMBL/GenBank/DDBJ databases">
        <authorList>
            <person name="Smith C.H."/>
        </authorList>
    </citation>
    <scope>NUCLEOTIDE SEQUENCE</scope>
    <source>
        <strain evidence="20">CHS0354</strain>
        <tissue evidence="20">Mantle</tissue>
    </source>
</reference>
<protein>
    <recommendedName>
        <fullName evidence="4">non-specific serine/threonine protein kinase</fullName>
        <ecNumber evidence="4">2.7.11.1</ecNumber>
    </recommendedName>
</protein>
<keyword evidence="8" id="KW-0808">Transferase</keyword>
<dbReference type="Pfam" id="PF00069">
    <property type="entry name" value="Pkinase"/>
    <property type="match status" value="1"/>
</dbReference>
<dbReference type="SUPFAM" id="SSF56112">
    <property type="entry name" value="Protein kinase-like (PK-like)"/>
    <property type="match status" value="1"/>
</dbReference>
<dbReference type="GO" id="GO:0046872">
    <property type="term" value="F:metal ion binding"/>
    <property type="evidence" value="ECO:0007669"/>
    <property type="project" value="UniProtKB-KW"/>
</dbReference>
<feature type="region of interest" description="Disordered" evidence="17">
    <location>
        <begin position="1132"/>
        <end position="1189"/>
    </location>
</feature>
<feature type="region of interest" description="Disordered" evidence="17">
    <location>
        <begin position="1206"/>
        <end position="1225"/>
    </location>
</feature>
<feature type="coiled-coil region" evidence="16">
    <location>
        <begin position="1381"/>
        <end position="1472"/>
    </location>
</feature>
<feature type="region of interest" description="Disordered" evidence="17">
    <location>
        <begin position="955"/>
        <end position="1039"/>
    </location>
</feature>
<keyword evidence="11" id="KW-0418">Kinase</keyword>
<feature type="compositionally biased region" description="Basic and acidic residues" evidence="17">
    <location>
        <begin position="1078"/>
        <end position="1094"/>
    </location>
</feature>
<feature type="repeat" description="RCC1" evidence="14">
    <location>
        <begin position="661"/>
        <end position="712"/>
    </location>
</feature>
<keyword evidence="9" id="KW-0479">Metal-binding</keyword>
<dbReference type="PROSITE" id="PS50006">
    <property type="entry name" value="FHA_DOMAIN"/>
    <property type="match status" value="1"/>
</dbReference>
<keyword evidence="13" id="KW-0460">Magnesium</keyword>
<organism evidence="20 21">
    <name type="scientific">Potamilus streckersoni</name>
    <dbReference type="NCBI Taxonomy" id="2493646"/>
    <lineage>
        <taxon>Eukaryota</taxon>
        <taxon>Metazoa</taxon>
        <taxon>Spiralia</taxon>
        <taxon>Lophotrochozoa</taxon>
        <taxon>Mollusca</taxon>
        <taxon>Bivalvia</taxon>
        <taxon>Autobranchia</taxon>
        <taxon>Heteroconchia</taxon>
        <taxon>Palaeoheterodonta</taxon>
        <taxon>Unionida</taxon>
        <taxon>Unionoidea</taxon>
        <taxon>Unionidae</taxon>
        <taxon>Ambleminae</taxon>
        <taxon>Lampsilini</taxon>
        <taxon>Potamilus</taxon>
    </lineage>
</organism>